<evidence type="ECO:0000313" key="4">
    <source>
        <dbReference type="Proteomes" id="UP000034112"/>
    </source>
</evidence>
<reference evidence="4" key="1">
    <citation type="journal article" date="2015" name="Genome Announc.">
        <title>Draft whole-genome sequence of the biocontrol agent Trichoderma harzianum T6776.</title>
        <authorList>
            <person name="Baroncelli R."/>
            <person name="Piaggeschi G."/>
            <person name="Fiorini L."/>
            <person name="Bertolini E."/>
            <person name="Zapparata A."/>
            <person name="Pe M.E."/>
            <person name="Sarrocco S."/>
            <person name="Vannacci G."/>
        </authorList>
    </citation>
    <scope>NUCLEOTIDE SEQUENCE [LARGE SCALE GENOMIC DNA]</scope>
    <source>
        <strain evidence="4">T6776</strain>
    </source>
</reference>
<dbReference type="OrthoDB" id="5241710at2759"/>
<organism evidence="3 4">
    <name type="scientific">Trichoderma harzianum</name>
    <name type="common">Hypocrea lixii</name>
    <dbReference type="NCBI Taxonomy" id="5544"/>
    <lineage>
        <taxon>Eukaryota</taxon>
        <taxon>Fungi</taxon>
        <taxon>Dikarya</taxon>
        <taxon>Ascomycota</taxon>
        <taxon>Pezizomycotina</taxon>
        <taxon>Sordariomycetes</taxon>
        <taxon>Hypocreomycetidae</taxon>
        <taxon>Hypocreales</taxon>
        <taxon>Hypocreaceae</taxon>
        <taxon>Trichoderma</taxon>
    </lineage>
</organism>
<gene>
    <name evidence="3" type="ORF">THAR02_04765</name>
</gene>
<proteinExistence type="predicted"/>
<evidence type="ECO:0000256" key="1">
    <source>
        <dbReference type="SAM" id="MobiDB-lite"/>
    </source>
</evidence>
<dbReference type="EMBL" id="JOKZ01000122">
    <property type="protein sequence ID" value="KKP03143.1"/>
    <property type="molecule type" value="Genomic_DNA"/>
</dbReference>
<dbReference type="OMA" id="IVLVFTW"/>
<evidence type="ECO:0000256" key="2">
    <source>
        <dbReference type="SAM" id="Phobius"/>
    </source>
</evidence>
<feature type="transmembrane region" description="Helical" evidence="2">
    <location>
        <begin position="12"/>
        <end position="33"/>
    </location>
</feature>
<feature type="transmembrane region" description="Helical" evidence="2">
    <location>
        <begin position="123"/>
        <end position="147"/>
    </location>
</feature>
<keyword evidence="2" id="KW-0472">Membrane</keyword>
<protein>
    <recommendedName>
        <fullName evidence="5">Nucleosomal binding protein</fullName>
    </recommendedName>
</protein>
<feature type="transmembrane region" description="Helical" evidence="2">
    <location>
        <begin position="90"/>
        <end position="111"/>
    </location>
</feature>
<dbReference type="Proteomes" id="UP000034112">
    <property type="component" value="Unassembled WGS sequence"/>
</dbReference>
<feature type="region of interest" description="Disordered" evidence="1">
    <location>
        <begin position="214"/>
        <end position="271"/>
    </location>
</feature>
<name>A0A0F9XSJ7_TRIHA</name>
<dbReference type="AlphaFoldDB" id="A0A0F9XSJ7"/>
<accession>A0A0F9XSJ7</accession>
<feature type="compositionally biased region" description="Acidic residues" evidence="1">
    <location>
        <begin position="214"/>
        <end position="228"/>
    </location>
</feature>
<feature type="transmembrane region" description="Helical" evidence="2">
    <location>
        <begin position="39"/>
        <end position="58"/>
    </location>
</feature>
<keyword evidence="2" id="KW-1133">Transmembrane helix</keyword>
<evidence type="ECO:0008006" key="5">
    <source>
        <dbReference type="Google" id="ProtNLM"/>
    </source>
</evidence>
<keyword evidence="2" id="KW-0812">Transmembrane</keyword>
<sequence length="271" mass="29546">MEDSTVDAAARPLRIAAVVSFVPSFALCIAHGVLSHNPVPAVGLVPQAVSVVTSIALLRTAGYRQEADVESIESEGHSGISIRAVLTHPIVVFIHDIVLAAALMIVLVFTWTHHGRSASLSMLAAYATLPILTSFFCHLFAAAQAVYQGFAIHGLLQWVAWQILPPDCPNCEHHLRPSSLPEIPWFQSVKNLNLGLRFPWRRSDAPLLAPLLAEDDPERYRDDPEDDVTPLQPEAVEVRSKRNRKNNATPAPSNEALEPVLTTGDLLDNGN</sequence>
<evidence type="ECO:0000313" key="3">
    <source>
        <dbReference type="EMBL" id="KKP03143.1"/>
    </source>
</evidence>
<comment type="caution">
    <text evidence="3">The sequence shown here is derived from an EMBL/GenBank/DDBJ whole genome shotgun (WGS) entry which is preliminary data.</text>
</comment>